<dbReference type="Pfam" id="PF21089">
    <property type="entry name" value="PKS_DH_N"/>
    <property type="match status" value="2"/>
</dbReference>
<feature type="active site" description="Proton donor; for dehydratase activity" evidence="9">
    <location>
        <position position="2890"/>
    </location>
</feature>
<evidence type="ECO:0000256" key="10">
    <source>
        <dbReference type="SAM" id="MobiDB-lite"/>
    </source>
</evidence>
<dbReference type="SMART" id="SM00822">
    <property type="entry name" value="PKS_KR"/>
    <property type="match status" value="2"/>
</dbReference>
<accession>Q0R4M7</accession>
<dbReference type="InterPro" id="IPR020841">
    <property type="entry name" value="PKS_Beta-ketoAc_synthase_dom"/>
</dbReference>
<keyword evidence="3" id="KW-0596">Phosphopantetheine</keyword>
<dbReference type="Gene3D" id="1.10.1200.10">
    <property type="entry name" value="ACP-like"/>
    <property type="match status" value="2"/>
</dbReference>
<evidence type="ECO:0000256" key="2">
    <source>
        <dbReference type="ARBA" id="ARBA00004792"/>
    </source>
</evidence>
<proteinExistence type="predicted"/>
<feature type="domain" description="Carrier" evidence="11">
    <location>
        <begin position="1690"/>
        <end position="1765"/>
    </location>
</feature>
<feature type="domain" description="Ketosynthase family 3 (KS3)" evidence="12">
    <location>
        <begin position="44"/>
        <end position="471"/>
    </location>
</feature>
<dbReference type="InterPro" id="IPR016035">
    <property type="entry name" value="Acyl_Trfase/lysoPLipase"/>
</dbReference>
<dbReference type="InterPro" id="IPR013154">
    <property type="entry name" value="ADH-like_N"/>
</dbReference>
<keyword evidence="7" id="KW-0511">Multifunctional enzyme</keyword>
<dbReference type="Pfam" id="PF02801">
    <property type="entry name" value="Ketoacyl-synt_C"/>
    <property type="match status" value="2"/>
</dbReference>
<evidence type="ECO:0000256" key="6">
    <source>
        <dbReference type="ARBA" id="ARBA00023194"/>
    </source>
</evidence>
<evidence type="ECO:0000313" key="14">
    <source>
        <dbReference type="EMBL" id="AAZ77694.1"/>
    </source>
</evidence>
<evidence type="ECO:0000259" key="11">
    <source>
        <dbReference type="PROSITE" id="PS50075"/>
    </source>
</evidence>
<dbReference type="Pfam" id="PF00550">
    <property type="entry name" value="PP-binding"/>
    <property type="match status" value="2"/>
</dbReference>
<dbReference type="InterPro" id="IPR011032">
    <property type="entry name" value="GroES-like_sf"/>
</dbReference>
<protein>
    <submittedName>
        <fullName evidence="14">ChlA2</fullName>
    </submittedName>
</protein>
<dbReference type="InterPro" id="IPR042104">
    <property type="entry name" value="PKS_dehydratase_sf"/>
</dbReference>
<dbReference type="Pfam" id="PF08659">
    <property type="entry name" value="KR"/>
    <property type="match status" value="2"/>
</dbReference>
<dbReference type="InterPro" id="IPR001227">
    <property type="entry name" value="Ac_transferase_dom_sf"/>
</dbReference>
<dbReference type="EMBL" id="DQ116941">
    <property type="protein sequence ID" value="AAZ77694.1"/>
    <property type="molecule type" value="Genomic_DNA"/>
</dbReference>
<reference evidence="14" key="1">
    <citation type="journal article" date="2006" name="Chem. Biol.">
        <title>Genetic characterization of the chlorothricin gene cluster as a model for spirotetronate antibiotic biosynthesis.</title>
        <authorList>
            <person name="Jia X.Y."/>
            <person name="Tian Z.H."/>
            <person name="Shao L."/>
            <person name="Qu X.D."/>
            <person name="Zhao Q.F."/>
            <person name="Tang J."/>
            <person name="Tang G.L."/>
            <person name="Liu W."/>
        </authorList>
    </citation>
    <scope>NUCLEOTIDE SEQUENCE</scope>
</reference>
<dbReference type="PANTHER" id="PTHR43775:SF51">
    <property type="entry name" value="INACTIVE PHENOLPHTHIOCEROL SYNTHESIS POLYKETIDE SYNTHASE TYPE I PKS1-RELATED"/>
    <property type="match status" value="1"/>
</dbReference>
<dbReference type="Pfam" id="PF00109">
    <property type="entry name" value="ketoacyl-synt"/>
    <property type="match status" value="2"/>
</dbReference>
<dbReference type="FunFam" id="3.90.180.10:FF:000032">
    <property type="entry name" value="Probable polyketide synthase pks1"/>
    <property type="match status" value="1"/>
</dbReference>
<dbReference type="InterPro" id="IPR016036">
    <property type="entry name" value="Malonyl_transacylase_ACP-bd"/>
</dbReference>
<feature type="region of interest" description="N-terminal hotdog fold" evidence="9">
    <location>
        <begin position="932"/>
        <end position="1057"/>
    </location>
</feature>
<organism evidence="14">
    <name type="scientific">Streptomyces antibioticus</name>
    <dbReference type="NCBI Taxonomy" id="1890"/>
    <lineage>
        <taxon>Bacteria</taxon>
        <taxon>Bacillati</taxon>
        <taxon>Actinomycetota</taxon>
        <taxon>Actinomycetes</taxon>
        <taxon>Kitasatosporales</taxon>
        <taxon>Streptomycetaceae</taxon>
        <taxon>Streptomyces</taxon>
    </lineage>
</organism>
<dbReference type="SUPFAM" id="SSF101173">
    <property type="entry name" value="Docking domain B of the erythromycin polyketide synthase (DEBS)"/>
    <property type="match status" value="1"/>
</dbReference>
<dbReference type="Pfam" id="PF16197">
    <property type="entry name" value="KAsynt_C_assoc"/>
    <property type="match status" value="2"/>
</dbReference>
<dbReference type="Pfam" id="PF00698">
    <property type="entry name" value="Acyl_transf_1"/>
    <property type="match status" value="2"/>
</dbReference>
<keyword evidence="6" id="KW-0045">Antibiotic biosynthesis</keyword>
<dbReference type="InterPro" id="IPR015083">
    <property type="entry name" value="NorB/c/GfsB-D-like_docking"/>
</dbReference>
<dbReference type="InterPro" id="IPR036299">
    <property type="entry name" value="Polyketide_synth_docking_sf"/>
</dbReference>
<dbReference type="Gene3D" id="3.40.366.10">
    <property type="entry name" value="Malonyl-Coenzyme A Acyl Carrier Protein, domain 2"/>
    <property type="match status" value="2"/>
</dbReference>
<dbReference type="PROSITE" id="PS00012">
    <property type="entry name" value="PHOSPHOPANTETHEINE"/>
    <property type="match status" value="2"/>
</dbReference>
<evidence type="ECO:0000259" key="12">
    <source>
        <dbReference type="PROSITE" id="PS52004"/>
    </source>
</evidence>
<reference evidence="14" key="2">
    <citation type="submission" date="2006-08" db="EMBL/GenBank/DDBJ databases">
        <authorList>
            <person name="Jia X.-Y."/>
            <person name="Zhao Q.-F."/>
            <person name="Tian Z.-H."/>
            <person name="Tang G.-L."/>
            <person name="Liu W."/>
        </authorList>
    </citation>
    <scope>NUCLEOTIDE SEQUENCE</scope>
</reference>
<dbReference type="InterPro" id="IPR055123">
    <property type="entry name" value="SpnB-like_Rossmann"/>
</dbReference>
<feature type="active site" description="Proton acceptor; for dehydratase activity" evidence="9">
    <location>
        <position position="963"/>
    </location>
</feature>
<dbReference type="GO" id="GO:0006633">
    <property type="term" value="P:fatty acid biosynthetic process"/>
    <property type="evidence" value="ECO:0007669"/>
    <property type="project" value="InterPro"/>
</dbReference>
<dbReference type="Pfam" id="PF08240">
    <property type="entry name" value="ADH_N"/>
    <property type="match status" value="1"/>
</dbReference>
<keyword evidence="8" id="KW-0012">Acyltransferase</keyword>
<evidence type="ECO:0000256" key="1">
    <source>
        <dbReference type="ARBA" id="ARBA00001957"/>
    </source>
</evidence>
<dbReference type="PROSITE" id="PS52019">
    <property type="entry name" value="PKS_MFAS_DH"/>
    <property type="match status" value="2"/>
</dbReference>
<dbReference type="InterPro" id="IPR049900">
    <property type="entry name" value="PKS_mFAS_DH"/>
</dbReference>
<dbReference type="SMART" id="SM00829">
    <property type="entry name" value="PKS_ER"/>
    <property type="match status" value="1"/>
</dbReference>
<keyword evidence="4" id="KW-0597">Phosphoprotein</keyword>
<dbReference type="Gene3D" id="3.30.70.3290">
    <property type="match status" value="2"/>
</dbReference>
<dbReference type="InterPro" id="IPR009081">
    <property type="entry name" value="PP-bd_ACP"/>
</dbReference>
<dbReference type="PROSITE" id="PS50075">
    <property type="entry name" value="CARRIER"/>
    <property type="match status" value="2"/>
</dbReference>
<feature type="domain" description="Ketosynthase family 3 (KS3)" evidence="12">
    <location>
        <begin position="1787"/>
        <end position="2214"/>
    </location>
</feature>
<dbReference type="SUPFAM" id="SSF50129">
    <property type="entry name" value="GroES-like"/>
    <property type="match status" value="1"/>
</dbReference>
<dbReference type="FunFam" id="3.40.366.10:FF:000002">
    <property type="entry name" value="Probable polyketide synthase 2"/>
    <property type="match status" value="1"/>
</dbReference>
<evidence type="ECO:0000256" key="8">
    <source>
        <dbReference type="ARBA" id="ARBA00023315"/>
    </source>
</evidence>
<dbReference type="Pfam" id="PF22953">
    <property type="entry name" value="SpnB_Rossmann"/>
    <property type="match status" value="2"/>
</dbReference>
<dbReference type="CDD" id="cd08956">
    <property type="entry name" value="KR_3_FAS_SDR_x"/>
    <property type="match status" value="2"/>
</dbReference>
<dbReference type="SUPFAM" id="SSF55048">
    <property type="entry name" value="Probable ACP-binding domain of malonyl-CoA ACP transacylase"/>
    <property type="match status" value="2"/>
</dbReference>
<dbReference type="PROSITE" id="PS52004">
    <property type="entry name" value="KS3_2"/>
    <property type="match status" value="2"/>
</dbReference>
<dbReference type="SUPFAM" id="SSF51735">
    <property type="entry name" value="NAD(P)-binding Rossmann-fold domains"/>
    <property type="match status" value="5"/>
</dbReference>
<dbReference type="Gene3D" id="3.40.50.11460">
    <property type="match status" value="1"/>
</dbReference>
<feature type="domain" description="PKS/mFAS DH" evidence="13">
    <location>
        <begin position="2685"/>
        <end position="2967"/>
    </location>
</feature>
<dbReference type="InterPro" id="IPR036736">
    <property type="entry name" value="ACP-like_sf"/>
</dbReference>
<feature type="region of interest" description="C-terminal hotdog fold" evidence="9">
    <location>
        <begin position="1073"/>
        <end position="1208"/>
    </location>
</feature>
<dbReference type="Pfam" id="PF14765">
    <property type="entry name" value="PS-DH"/>
    <property type="match status" value="2"/>
</dbReference>
<evidence type="ECO:0000256" key="4">
    <source>
        <dbReference type="ARBA" id="ARBA00022553"/>
    </source>
</evidence>
<dbReference type="SUPFAM" id="SSF53901">
    <property type="entry name" value="Thiolase-like"/>
    <property type="match status" value="2"/>
</dbReference>
<feature type="active site" description="Proton acceptor; for dehydratase activity" evidence="9">
    <location>
        <position position="2717"/>
    </location>
</feature>
<feature type="domain" description="Carrier" evidence="11">
    <location>
        <begin position="3800"/>
        <end position="3875"/>
    </location>
</feature>
<dbReference type="InterPro" id="IPR018201">
    <property type="entry name" value="Ketoacyl_synth_AS"/>
</dbReference>
<dbReference type="FunFam" id="3.40.47.10:FF:000019">
    <property type="entry name" value="Polyketide synthase type I"/>
    <property type="match status" value="2"/>
</dbReference>
<dbReference type="InterPro" id="IPR006162">
    <property type="entry name" value="Ppantetheine_attach_site"/>
</dbReference>
<dbReference type="SUPFAM" id="SSF52151">
    <property type="entry name" value="FabD/lysophospholipase-like"/>
    <property type="match status" value="2"/>
</dbReference>
<dbReference type="InterPro" id="IPR020806">
    <property type="entry name" value="PKS_PP-bd"/>
</dbReference>
<evidence type="ECO:0000256" key="9">
    <source>
        <dbReference type="PROSITE-ProRule" id="PRU01363"/>
    </source>
</evidence>
<evidence type="ECO:0000256" key="3">
    <source>
        <dbReference type="ARBA" id="ARBA00022450"/>
    </source>
</evidence>
<dbReference type="InterPro" id="IPR032821">
    <property type="entry name" value="PKS_assoc"/>
</dbReference>
<feature type="region of interest" description="Disordered" evidence="10">
    <location>
        <begin position="2770"/>
        <end position="2800"/>
    </location>
</feature>
<dbReference type="SUPFAM" id="SSF47336">
    <property type="entry name" value="ACP-like"/>
    <property type="match status" value="2"/>
</dbReference>
<dbReference type="InterPro" id="IPR036291">
    <property type="entry name" value="NAD(P)-bd_dom_sf"/>
</dbReference>
<dbReference type="InterPro" id="IPR014031">
    <property type="entry name" value="Ketoacyl_synth_C"/>
</dbReference>
<comment type="cofactor">
    <cofactor evidence="1">
        <name>pantetheine 4'-phosphate</name>
        <dbReference type="ChEBI" id="CHEBI:47942"/>
    </cofactor>
</comment>
<feature type="region of interest" description="C-terminal hotdog fold" evidence="9">
    <location>
        <begin position="2831"/>
        <end position="2967"/>
    </location>
</feature>
<dbReference type="FunFam" id="3.40.50.720:FF:000209">
    <property type="entry name" value="Polyketide synthase Pks12"/>
    <property type="match status" value="1"/>
</dbReference>
<feature type="active site" description="Proton donor; for dehydratase activity" evidence="9">
    <location>
        <position position="1132"/>
    </location>
</feature>
<dbReference type="InterPro" id="IPR049551">
    <property type="entry name" value="PKS_DH_C"/>
</dbReference>
<dbReference type="GO" id="GO:0004315">
    <property type="term" value="F:3-oxoacyl-[acyl-carrier-protein] synthase activity"/>
    <property type="evidence" value="ECO:0007669"/>
    <property type="project" value="InterPro"/>
</dbReference>
<dbReference type="CDD" id="cd05195">
    <property type="entry name" value="enoyl_red"/>
    <property type="match status" value="1"/>
</dbReference>
<dbReference type="GO" id="GO:0031177">
    <property type="term" value="F:phosphopantetheine binding"/>
    <property type="evidence" value="ECO:0007669"/>
    <property type="project" value="InterPro"/>
</dbReference>
<feature type="domain" description="PKS/mFAS DH" evidence="13">
    <location>
        <begin position="932"/>
        <end position="1208"/>
    </location>
</feature>
<feature type="region of interest" description="N-terminal hotdog fold" evidence="9">
    <location>
        <begin position="2685"/>
        <end position="2817"/>
    </location>
</feature>
<dbReference type="InterPro" id="IPR057326">
    <property type="entry name" value="KR_dom"/>
</dbReference>
<evidence type="ECO:0000256" key="5">
    <source>
        <dbReference type="ARBA" id="ARBA00022679"/>
    </source>
</evidence>
<keyword evidence="5" id="KW-0808">Transferase</keyword>
<dbReference type="SMART" id="SM00826">
    <property type="entry name" value="PKS_DH"/>
    <property type="match status" value="2"/>
</dbReference>
<dbReference type="InterPro" id="IPR016039">
    <property type="entry name" value="Thiolase-like"/>
</dbReference>
<dbReference type="InterPro" id="IPR020807">
    <property type="entry name" value="PKS_DH"/>
</dbReference>
<dbReference type="Gene3D" id="3.10.129.110">
    <property type="entry name" value="Polyketide synthase dehydratase"/>
    <property type="match status" value="2"/>
</dbReference>
<sequence>MSPATPESQRPMTNEDKLRDYLKRVTAELHQTRQRLLEAESGSSEPLALVAMGCRYPGSVRSPEDLWRLAADGTDAISGFPTERGWDLDALYDPDPDKPGKIYVREGGFLHDAHHFDAEFFGISPREALAADPQQRLLLETAWETFERAGLDPESLRGSRTGVFTGIMYGEYGSRVMHQVPAGFEGYLVTGSSQSVASGRIAYTFGFEGPAVSVDTACSSSLVALHLAARALRDGECDLALAGGVTVMATAAGLLEFSRQRGLAHDARVKSFAASADGTVLAEGVGLLLVERLSDARRHGHPVLALLRGSAVNQDGASSQLSAPNGPSQQRVIRAALADARLTADQVDAVEAHGTGTSLGDPIEAQALLATYGQGRNPERPLWLGSLKSNIGHTQAAAGVAGIIKMVQAMRHGVLPRTLHLDEPTPHVDWSSGAVSLLTEARPWPETGRPRRAAVSSFGISGTNAHVILEQAPVEETKTSVSHGGPLTWVLSAKTEGALREQAARIRDLASGELSLADVGFSLATTRAHLEQRAAVIAEDRGGFLAGLEALVSGGEHPQLVRGSAAKASRTAFLFAGQGSQRPGMGRELYDSQPVFAQALDDVCALLDPHLDVPLRQVMFADEDSQEAGLLQDTLYTQPALFALETALFRLLEHLGVKPHHLVGHSIGEIAAAHAAGVLTLADACTLVAARARLLHDLPAGGAMTALQATEAEVLTALEGNDRVAIAALNAPNSTVISGDADAVAHIAATFAEQGRKVTPLHVSHAFHSPHLDPVLDDFRAVAETLSYDQPQIPIVSTLTGESAGPDDLTTGDYWTRQLREAVRFHPAITTLDATTLIELGPDTTLTALTRSMTDAVAVPLLHPHKPETHTLLTALTTAHTHGTPIDWTTIFTPHHPTAITLPTYPFQHHPYWLPHTAAHNVTAAGLSATAHPLLGAMTELPGNAHLFTGRISLDSHPWLADHAIEGTAVVPGTALVDLALHAAHHTGHNHIEELAVHAPLVLPERDRVRIRVTVDAAGDGRHELTIDSHPEGDLPAADAEWTRHAVATVTTVGRTGAAEAAFQSADWPPAQATPLDITDLYEGLAHRGYAYGEVFQGLRAAWRAGDSIYAEVALPRGVEATGYGVHPALLDAALHANTFAEQADDELRLPFVWSGVTLHATGATALRVRLTAPAPDTLSLSVSDPHGLPVATVESLTTRPIGDTLRASLYPGHRNSLFQVAWTTVPEPVVPTVGTAAWTLIGEATDTLITTEDDGSSTHSDLSSLVTALSNGTTAPSVLALASLPQQGGDPVTCAHRATEEILAVVQEFLRTDALASARLLIITRGAVAVGEGDCVHDLGMSAVWGLVRTAQSENPDRILLLDVDRSEVPVDLLDRAVAAGEPQLALRNGTLHAPRLTHADIPADATNPLDPDGTVLITGGTGTLGALTARHLITQHGARHLLLASRQGPEADGATELLQELDELGAHVTITACDTADPAQLADLLAAIPTEHPLTAVIHTAGITHDATLTTLTPEQLHTVLKPKVDAAWHLHHQTQHLHLTAFILYSSAAGILGNPGQANYAAANTFLDTLAHHRHTQGLPATSLAWGLWTQTSTITATLDPNHHTRLNRNGIQPLPTHQALTHLDTALTTPHPHYVPALLDLPALRAQGDQLPSLYRHLVPSYTNLATASSSWADRLAALSGEEQAQALLELVSTHTATVLGHAQGHTVDPHAAFQSLGVDSLTAIELRNRLTTATGLRLPATLVFDHPTPDHLARYIATRLPKASDHERIGTSRPTARQATEQDPIVIVGMACRYPGGVASPEQLWQLVAEGTDAITSFPTTRGWDLDALYDPDPDHPGTSYTRHGGFLHEAHHFDPDFFGMSPREALATDPQQRLLLETAWETFERSGLDPHSLRGSRTGVFTGIMYGDYGSRFQSHIPQGFEGYLGIGASASVASGRIAYILGLEGPAVTIDTACSSSLVALHLAAQALRNGECDLALAGGVTVMATPSTFIEFSRQRGLAPDGRCKPFAATADGTGWSEGVGLLLVERLSDARRNGHHVLAVLRGSAVNQDGASNGLTAPNGPSQQRVIHAALANAQLDPHEIDAVEAHGTGTTLGDPIEAQALLATYGQNRDPHQPLWLGSIKSNIGHTQAAAGVAGIIKMIQAMQHGTLPQTLHADQPSPHIDWTTGAVTLLTQQQPWPDTGHPRRAAISSFGISGTNAHIILEQPPELTAEDIKVTAEAPSGPLVWPLSAKTGEALREQAAQVRDLVSEDRTLVLADIGFSLATTRAHLEQRAAVVAEDRASFLDALEALTNGVEHPHLVRGSAGGASKVAFLFAGQGSQRPGMGRELYDSQPVFAQALDDVCALLDPHLDVPLREVMWAEEGTEQAALLEDTLYTQPALFALETALFRLLEHLGVKPHHLVGHSIGEIAAAHAAGVLTLADACTLVAARARLLHDLPAGGAMTALQATEAEVEEALHGHPGVTIAALNTPHSTVISGDSDGVNTIAARFKEQGRKVTPLHVSHAFHSPHLDPILDEFHAIARSLTYHQPSIPIVSTVTGEIAGPDDLTTPDYWTRQLRDPVRFHPALTTLNELNTTTHLELGPDTTLTTLTHATTDTTAIPLLHPHKPETHTLLTALATAHTHGTPLDWTTLYTPHHPSRIPLPTYPFQRHPYWLHHTPTPTDATDLGQTPTPHPLLAAMTELPDKAGYLFTGSLSLAAHPWLADHEVHGVTVVPGTALLDLALHAGRHTDAPRVEELTLHTPLTLSADDHARHLHVAVGAPEDTGARSLTIHSRPRPAMDDPSGDAERPWILHATGTLTADDSAAPAAAEGTGRPPATASPLAVDEVHAHLAGLGLSYGPAFQGLTAAWRHGDDLYAEVRLPDDLDTTGYGVHPALLDAALHVSAFIGSGEGDSARLPFSWSGISLHSTRARAVRVRLAVTGPQSVALAVTDGDGAPVITVAELTTRPVAAEQVVRDAGGQDSLLHVTWQPVVRADDDTLPKALTFLGDGLDLPVTEVAVDSYPDIDALVEAIDAEAPVPDTVVVLCADPDPSDAPSAAARRATHAALGLLQRFLTDDRLGGTRLALVTRRAVAAGDDEDVLDLGHAAVWGLVRTAQTENPDRFLLIDTDHAPGTTGTAPGTANSPHPLLLAVASTEPQTAIRDGHLLAPRLLRASAATDDDAGPTPHFSGSFTDRSWRLATAGTGTLDRFVHEHCLEAAQQLRPGQVRVSLRAAGLNFRDVLISLGMLPGHDAVIGGEGAGVVIEVGPGVSGLAPGDRVMGLFTTGLGPVAVADQRLVCRIPAGLDLVAAASLPVTFLTAYYGLFRLAGLRAGQRLLVHAATGGVGMAAVQLARHVGAEVFATASPPKQHVLRADGFAEDHIATSRTLDFERAFLDATDGQGVDVVLNSLAHEFVDASLRTLPKGGHFLEMGKTDLRDAGAVAAEHPGVTYQAYDLFGMVGTDPDLIREMFAELVPLFESGVLTPAPIRTWDIRRAGEAFRHLSQARHIGKLVLTVPAPLEPGGTVLITGGTGTLGALTARHLITRHGVRHLLLTSRRGPASESATELVRDLTALGADVEIVACDAADRRALGELLDSIPADRPLTGVVHTAGVLDDGIVPSLTAEHLDRVLRPKADAAWNLHELTRYKDLALFTLFSSAAGVLGNAGQGNYAAANTFLDALAQHRRARGLPAQSLAWGLWAQTSELTGGLDGADRARMARGGVLPLATEEGLALFDAACRSERAVLVPARLNLPALRRQASGSAPVAPMLDALVGPRPAPAAAGSGPLAAQLQQQLAGRSAAERGRLLLDAVRGFTASVLGHSGPAAVEEAKAFKDIGFDSMSAVELRNHLRTATGLRLPATVVFDHPTPAALAAYLGERLAPEEDTMQAPALTELARLQSAVLTDGLDAATRAKLVTRLREFLFRLDESGSPAEPASLDISDRMDTASDEEIFDFIENEL</sequence>
<dbReference type="GO" id="GO:0004312">
    <property type="term" value="F:fatty acid synthase activity"/>
    <property type="evidence" value="ECO:0007669"/>
    <property type="project" value="TreeGrafter"/>
</dbReference>
<dbReference type="InterPro" id="IPR020843">
    <property type="entry name" value="ER"/>
</dbReference>
<dbReference type="InterPro" id="IPR013968">
    <property type="entry name" value="PKS_KR"/>
</dbReference>
<dbReference type="InterPro" id="IPR050091">
    <property type="entry name" value="PKS_NRPS_Biosynth_Enz"/>
</dbReference>
<dbReference type="InterPro" id="IPR049552">
    <property type="entry name" value="PKS_DH_N"/>
</dbReference>
<dbReference type="PANTHER" id="PTHR43775">
    <property type="entry name" value="FATTY ACID SYNTHASE"/>
    <property type="match status" value="1"/>
</dbReference>
<dbReference type="CDD" id="cd00833">
    <property type="entry name" value="PKS"/>
    <property type="match status" value="2"/>
</dbReference>
<dbReference type="GO" id="GO:0033068">
    <property type="term" value="P:macrolide biosynthetic process"/>
    <property type="evidence" value="ECO:0007669"/>
    <property type="project" value="UniProtKB-ARBA"/>
</dbReference>
<dbReference type="GO" id="GO:0016491">
    <property type="term" value="F:oxidoreductase activity"/>
    <property type="evidence" value="ECO:0007669"/>
    <property type="project" value="InterPro"/>
</dbReference>
<dbReference type="Gene3D" id="3.90.180.10">
    <property type="entry name" value="Medium-chain alcohol dehydrogenases, catalytic domain"/>
    <property type="match status" value="1"/>
</dbReference>
<evidence type="ECO:0000259" key="13">
    <source>
        <dbReference type="PROSITE" id="PS52019"/>
    </source>
</evidence>
<dbReference type="InterPro" id="IPR014030">
    <property type="entry name" value="Ketoacyl_synth_N"/>
</dbReference>
<dbReference type="Pfam" id="PF13602">
    <property type="entry name" value="ADH_zinc_N_2"/>
    <property type="match status" value="1"/>
</dbReference>
<dbReference type="Gene3D" id="3.40.47.10">
    <property type="match status" value="2"/>
</dbReference>
<dbReference type="Pfam" id="PF08990">
    <property type="entry name" value="Docking"/>
    <property type="match status" value="1"/>
</dbReference>
<dbReference type="Gene3D" id="3.40.50.720">
    <property type="entry name" value="NAD(P)-binding Rossmann-like Domain"/>
    <property type="match status" value="2"/>
</dbReference>
<dbReference type="SMART" id="SM00827">
    <property type="entry name" value="PKS_AT"/>
    <property type="match status" value="2"/>
</dbReference>
<dbReference type="FunFam" id="1.10.1200.10:FF:000007">
    <property type="entry name" value="Probable polyketide synthase pks17"/>
    <property type="match status" value="2"/>
</dbReference>
<evidence type="ECO:0000256" key="7">
    <source>
        <dbReference type="ARBA" id="ARBA00023268"/>
    </source>
</evidence>
<dbReference type="SMART" id="SM00825">
    <property type="entry name" value="PKS_KS"/>
    <property type="match status" value="2"/>
</dbReference>
<dbReference type="SMART" id="SM00823">
    <property type="entry name" value="PKS_PP"/>
    <property type="match status" value="2"/>
</dbReference>
<dbReference type="SMART" id="SM01294">
    <property type="entry name" value="PKS_PP_betabranch"/>
    <property type="match status" value="2"/>
</dbReference>
<comment type="pathway">
    <text evidence="2">Antibiotic biosynthesis.</text>
</comment>
<dbReference type="PROSITE" id="PS00606">
    <property type="entry name" value="KS3_1"/>
    <property type="match status" value="2"/>
</dbReference>
<name>Q0R4M7_STRAT</name>
<dbReference type="InterPro" id="IPR014043">
    <property type="entry name" value="Acyl_transferase_dom"/>
</dbReference>